<organism evidence="1 2">
    <name type="scientific">Clavispora lusitaniae</name>
    <name type="common">Candida lusitaniae</name>
    <dbReference type="NCBI Taxonomy" id="36911"/>
    <lineage>
        <taxon>Eukaryota</taxon>
        <taxon>Fungi</taxon>
        <taxon>Dikarya</taxon>
        <taxon>Ascomycota</taxon>
        <taxon>Saccharomycotina</taxon>
        <taxon>Pichiomycetes</taxon>
        <taxon>Metschnikowiaceae</taxon>
        <taxon>Clavispora</taxon>
    </lineage>
</organism>
<evidence type="ECO:0000313" key="2">
    <source>
        <dbReference type="Proteomes" id="UP000326582"/>
    </source>
</evidence>
<gene>
    <name evidence="1" type="ORF">EJF14_40083</name>
</gene>
<name>A0ACD0WLD4_CLALS</name>
<proteinExistence type="predicted"/>
<dbReference type="EMBL" id="CP038487">
    <property type="protein sequence ID" value="QFZ28060.1"/>
    <property type="molecule type" value="Genomic_DNA"/>
</dbReference>
<keyword evidence="2" id="KW-1185">Reference proteome</keyword>
<reference evidence="2" key="1">
    <citation type="journal article" date="2019" name="MBio">
        <title>Comparative genomics for the elucidation of multidrug resistance (MDR) in Candida lusitaniae.</title>
        <authorList>
            <person name="Kannan A."/>
            <person name="Asner S.A."/>
            <person name="Trachsel E."/>
            <person name="Kelly S."/>
            <person name="Parker J."/>
            <person name="Sanglard D."/>
        </authorList>
    </citation>
    <scope>NUCLEOTIDE SEQUENCE [LARGE SCALE GENOMIC DNA]</scope>
    <source>
        <strain evidence="2">P1</strain>
    </source>
</reference>
<accession>A0ACD0WLD4</accession>
<evidence type="ECO:0000313" key="1">
    <source>
        <dbReference type="EMBL" id="QFZ28060.1"/>
    </source>
</evidence>
<protein>
    <submittedName>
        <fullName evidence="1">Uncharacterized protein</fullName>
    </submittedName>
</protein>
<dbReference type="Proteomes" id="UP000326582">
    <property type="component" value="Chromosome 4"/>
</dbReference>
<sequence>MLSTMNPLVIFALTSLAAAFSVWPNSSFTEISCSAPLDPILLQSPDSLFWCRENNNTIFHESRLNTSNALRPYVIGDSRVFPGNVPVETFNRKISNRNRVSKVWIELEPNDYTQETENFPITQCLSLQDTEGSLLGTVLKQLSLSADGGQSYGVEDWFTLDWSLVFTSMLSLGADYLCSAKPGQTVQLISTPSSYRFSSARFRNITLTRDGPEYGEWQDAPETRVYSRIPIVKCVTDPKELQCGLRQLPNSVFAQTEENETEAEHQTH</sequence>